<evidence type="ECO:0000256" key="2">
    <source>
        <dbReference type="SAM" id="SignalP"/>
    </source>
</evidence>
<protein>
    <recommendedName>
        <fullName evidence="5">DUF4352 domain-containing protein</fullName>
    </recommendedName>
</protein>
<dbReference type="AlphaFoldDB" id="A0A895YBF1"/>
<feature type="chain" id="PRO_5038875223" description="DUF4352 domain-containing protein" evidence="2">
    <location>
        <begin position="24"/>
        <end position="331"/>
    </location>
</feature>
<evidence type="ECO:0000313" key="3">
    <source>
        <dbReference type="EMBL" id="QSB12793.1"/>
    </source>
</evidence>
<reference evidence="3" key="1">
    <citation type="submission" date="2021-02" db="EMBL/GenBank/DDBJ databases">
        <title>Natrosporangium hydrolyticum gen. nov., sp. nov, a haloalkaliphilic actinobacterium from a soda solonchak soil.</title>
        <authorList>
            <person name="Sorokin D.Y."/>
            <person name="Khijniak T.V."/>
            <person name="Zakharycheva A.P."/>
            <person name="Boueva O.V."/>
            <person name="Ariskina E.V."/>
            <person name="Hahnke R.L."/>
            <person name="Bunk B."/>
            <person name="Sproer C."/>
            <person name="Schumann P."/>
            <person name="Evtushenko L.I."/>
            <person name="Kublanov I.V."/>
        </authorList>
    </citation>
    <scope>NUCLEOTIDE SEQUENCE</scope>
    <source>
        <strain evidence="3">DSM 106523</strain>
    </source>
</reference>
<proteinExistence type="predicted"/>
<keyword evidence="4" id="KW-1185">Reference proteome</keyword>
<organism evidence="3 4">
    <name type="scientific">Natronosporangium hydrolyticum</name>
    <dbReference type="NCBI Taxonomy" id="2811111"/>
    <lineage>
        <taxon>Bacteria</taxon>
        <taxon>Bacillati</taxon>
        <taxon>Actinomycetota</taxon>
        <taxon>Actinomycetes</taxon>
        <taxon>Micromonosporales</taxon>
        <taxon>Micromonosporaceae</taxon>
        <taxon>Natronosporangium</taxon>
    </lineage>
</organism>
<keyword evidence="2" id="KW-0732">Signal</keyword>
<dbReference type="KEGG" id="nhy:JQS43_13970"/>
<feature type="region of interest" description="Disordered" evidence="1">
    <location>
        <begin position="175"/>
        <end position="194"/>
    </location>
</feature>
<evidence type="ECO:0000313" key="4">
    <source>
        <dbReference type="Proteomes" id="UP000662857"/>
    </source>
</evidence>
<dbReference type="RefSeq" id="WP_239674833.1">
    <property type="nucleotide sequence ID" value="NZ_CP070499.1"/>
</dbReference>
<accession>A0A895YBF1</accession>
<feature type="signal peptide" evidence="2">
    <location>
        <begin position="1"/>
        <end position="23"/>
    </location>
</feature>
<dbReference type="EMBL" id="CP070499">
    <property type="protein sequence ID" value="QSB12793.1"/>
    <property type="molecule type" value="Genomic_DNA"/>
</dbReference>
<sequence>MSSRSGLRSCAVLAIALALPVFAGCTADDPVAPLAGQDAGQPVDPRSDPPAAPGADASADFTPRSVNHRHGEITVTGIEVSDEIPDTYGEAAAQHGDVSYAYLAVTVANQLNGASLLIQDGIFLDLGNGELLPHTGRNPVVRGISAGATEDGWYAFELPAEASLTEAELVLGEPGHRQERLPLTGSVPEPEYPKPIEVASPGTVLTRNGCPLEVEVTEAYLAHYVGFDENGKSHTTQQAAADRLKLYLGIAVTAPPGSGMCFIGTASGGDVHLIVDGERRGDIPDLNSTTNVPEGTTAHQYLVFDVPGTGQVEIEWGRLGGEQTRIEVPVP</sequence>
<name>A0A895YBF1_9ACTN</name>
<gene>
    <name evidence="3" type="ORF">JQS43_13970</name>
</gene>
<dbReference type="PROSITE" id="PS51257">
    <property type="entry name" value="PROKAR_LIPOPROTEIN"/>
    <property type="match status" value="1"/>
</dbReference>
<evidence type="ECO:0000256" key="1">
    <source>
        <dbReference type="SAM" id="MobiDB-lite"/>
    </source>
</evidence>
<dbReference type="Proteomes" id="UP000662857">
    <property type="component" value="Chromosome"/>
</dbReference>
<feature type="region of interest" description="Disordered" evidence="1">
    <location>
        <begin position="33"/>
        <end position="65"/>
    </location>
</feature>
<evidence type="ECO:0008006" key="5">
    <source>
        <dbReference type="Google" id="ProtNLM"/>
    </source>
</evidence>